<organism evidence="2 3">
    <name type="scientific">Puccinia graminis f. sp. tritici (strain CRL 75-36-700-3 / race SCCL)</name>
    <name type="common">Black stem rust fungus</name>
    <dbReference type="NCBI Taxonomy" id="418459"/>
    <lineage>
        <taxon>Eukaryota</taxon>
        <taxon>Fungi</taxon>
        <taxon>Dikarya</taxon>
        <taxon>Basidiomycota</taxon>
        <taxon>Pucciniomycotina</taxon>
        <taxon>Pucciniomycetes</taxon>
        <taxon>Pucciniales</taxon>
        <taxon>Pucciniaceae</taxon>
        <taxon>Puccinia</taxon>
    </lineage>
</organism>
<name>E3KC81_PUCGT</name>
<dbReference type="AlphaFoldDB" id="E3KC81"/>
<evidence type="ECO:0000313" key="3">
    <source>
        <dbReference type="Proteomes" id="UP000008783"/>
    </source>
</evidence>
<dbReference type="RefSeq" id="XP_003326436.1">
    <property type="nucleotide sequence ID" value="XM_003326388.1"/>
</dbReference>
<keyword evidence="3" id="KW-1185">Reference proteome</keyword>
<dbReference type="GeneID" id="10534385"/>
<accession>E3KC81</accession>
<dbReference type="OMA" id="FLMSNRL"/>
<dbReference type="Proteomes" id="UP000008783">
    <property type="component" value="Unassembled WGS sequence"/>
</dbReference>
<gene>
    <name evidence="2" type="ORF">PGTG_08266</name>
</gene>
<evidence type="ECO:0000313" key="2">
    <source>
        <dbReference type="EMBL" id="EFP82017.1"/>
    </source>
</evidence>
<dbReference type="OrthoDB" id="2495276at2759"/>
<feature type="region of interest" description="Disordered" evidence="1">
    <location>
        <begin position="77"/>
        <end position="104"/>
    </location>
</feature>
<dbReference type="EMBL" id="DS178280">
    <property type="protein sequence ID" value="EFP82017.1"/>
    <property type="molecule type" value="Genomic_DNA"/>
</dbReference>
<protein>
    <submittedName>
        <fullName evidence="2">Uncharacterized protein</fullName>
    </submittedName>
</protein>
<reference evidence="3" key="2">
    <citation type="journal article" date="2011" name="Proc. Natl. Acad. Sci. U.S.A.">
        <title>Obligate biotrophy features unraveled by the genomic analysis of rust fungi.</title>
        <authorList>
            <person name="Duplessis S."/>
            <person name="Cuomo C.A."/>
            <person name="Lin Y.-C."/>
            <person name="Aerts A."/>
            <person name="Tisserant E."/>
            <person name="Veneault-Fourrey C."/>
            <person name="Joly D.L."/>
            <person name="Hacquard S."/>
            <person name="Amselem J."/>
            <person name="Cantarel B.L."/>
            <person name="Chiu R."/>
            <person name="Coutinho P.M."/>
            <person name="Feau N."/>
            <person name="Field M."/>
            <person name="Frey P."/>
            <person name="Gelhaye E."/>
            <person name="Goldberg J."/>
            <person name="Grabherr M.G."/>
            <person name="Kodira C.D."/>
            <person name="Kohler A."/>
            <person name="Kuees U."/>
            <person name="Lindquist E.A."/>
            <person name="Lucas S.M."/>
            <person name="Mago R."/>
            <person name="Mauceli E."/>
            <person name="Morin E."/>
            <person name="Murat C."/>
            <person name="Pangilinan J.L."/>
            <person name="Park R."/>
            <person name="Pearson M."/>
            <person name="Quesneville H."/>
            <person name="Rouhier N."/>
            <person name="Sakthikumar S."/>
            <person name="Salamov A.A."/>
            <person name="Schmutz J."/>
            <person name="Selles B."/>
            <person name="Shapiro H."/>
            <person name="Tanguay P."/>
            <person name="Tuskan G.A."/>
            <person name="Henrissat B."/>
            <person name="Van de Peer Y."/>
            <person name="Rouze P."/>
            <person name="Ellis J.G."/>
            <person name="Dodds P.N."/>
            <person name="Schein J.E."/>
            <person name="Zhong S."/>
            <person name="Hamelin R.C."/>
            <person name="Grigoriev I.V."/>
            <person name="Szabo L.J."/>
            <person name="Martin F."/>
        </authorList>
    </citation>
    <scope>NUCLEOTIDE SEQUENCE [LARGE SCALE GENOMIC DNA]</scope>
    <source>
        <strain evidence="3">CRL 75-36-700-3 / race SCCL</strain>
    </source>
</reference>
<dbReference type="InParanoid" id="E3KC81"/>
<sequence length="125" mass="13963">MRPSPRPETTQVLHMILRQKRAPKEKCEKDLLLTTEAKMQTLKDLVRKEFTLQDSVDHPRLWTLRFTDDSALVKNLGTPPVPHSDAQGQFPRRSSAAPQVPDADAAAALRTSQPLDELDLGLGLT</sequence>
<proteinExistence type="predicted"/>
<dbReference type="KEGG" id="pgr:PGTG_08266"/>
<dbReference type="VEuPathDB" id="FungiDB:PGTG_08266"/>
<evidence type="ECO:0000256" key="1">
    <source>
        <dbReference type="SAM" id="MobiDB-lite"/>
    </source>
</evidence>
<reference key="1">
    <citation type="submission" date="2007-01" db="EMBL/GenBank/DDBJ databases">
        <title>The Genome Sequence of Puccinia graminis f. sp. tritici Strain CRL 75-36-700-3.</title>
        <authorList>
            <consortium name="The Broad Institute Genome Sequencing Platform"/>
            <person name="Birren B."/>
            <person name="Lander E."/>
            <person name="Galagan J."/>
            <person name="Nusbaum C."/>
            <person name="Devon K."/>
            <person name="Cuomo C."/>
            <person name="Jaffe D."/>
            <person name="Butler J."/>
            <person name="Alvarez P."/>
            <person name="Gnerre S."/>
            <person name="Grabherr M."/>
            <person name="Mauceli E."/>
            <person name="Brockman W."/>
            <person name="Young S."/>
            <person name="LaButti K."/>
            <person name="Sykes S."/>
            <person name="DeCaprio D."/>
            <person name="Crawford M."/>
            <person name="Koehrsen M."/>
            <person name="Engels R."/>
            <person name="Montgomery P."/>
            <person name="Pearson M."/>
            <person name="Howarth C."/>
            <person name="Larson L."/>
            <person name="White J."/>
            <person name="Zeng Q."/>
            <person name="Kodira C."/>
            <person name="Yandava C."/>
            <person name="Alvarado L."/>
            <person name="O'Leary S."/>
            <person name="Szabo L."/>
            <person name="Dean R."/>
            <person name="Schein J."/>
        </authorList>
    </citation>
    <scope>NUCLEOTIDE SEQUENCE</scope>
    <source>
        <strain>CRL 75-36-700-3</strain>
    </source>
</reference>
<dbReference type="HOGENOM" id="CLU_136935_2_0_1"/>